<dbReference type="InterPro" id="IPR000794">
    <property type="entry name" value="Beta-ketoacyl_synthase"/>
</dbReference>
<dbReference type="InterPro" id="IPR014030">
    <property type="entry name" value="Ketoacyl_synth_N"/>
</dbReference>
<evidence type="ECO:0000256" key="9">
    <source>
        <dbReference type="ARBA" id="ARBA00023160"/>
    </source>
</evidence>
<dbReference type="AlphaFoldDB" id="A0A1V2N8P1"/>
<comment type="caution">
    <text evidence="15">The sequence shown here is derived from an EMBL/GenBank/DDBJ whole genome shotgun (WGS) entry which is preliminary data.</text>
</comment>
<keyword evidence="9 11" id="KW-0275">Fatty acid biosynthesis</keyword>
<name>A0A1V2N8P1_9HYPH</name>
<dbReference type="GO" id="GO:0006633">
    <property type="term" value="P:fatty acid biosynthetic process"/>
    <property type="evidence" value="ECO:0007669"/>
    <property type="project" value="UniProtKB-UniRule"/>
</dbReference>
<keyword evidence="5 11" id="KW-0444">Lipid biosynthesis</keyword>
<dbReference type="EMBL" id="LVWB01000005">
    <property type="protein sequence ID" value="ONI60106.1"/>
    <property type="molecule type" value="Genomic_DNA"/>
</dbReference>
<organism evidence="15 16">
    <name type="scientific">Candidatus Liberibacter solanacearum</name>
    <dbReference type="NCBI Taxonomy" id="556287"/>
    <lineage>
        <taxon>Bacteria</taxon>
        <taxon>Pseudomonadati</taxon>
        <taxon>Pseudomonadota</taxon>
        <taxon>Alphaproteobacteria</taxon>
        <taxon>Hyphomicrobiales</taxon>
        <taxon>Rhizobiaceae</taxon>
        <taxon>Liberibacter</taxon>
    </lineage>
</organism>
<comment type="similarity">
    <text evidence="2 11 13">Belongs to the thiolase-like superfamily. Beta-ketoacyl-ACP synthases family.</text>
</comment>
<gene>
    <name evidence="15" type="ORF">AYO25_01335</name>
</gene>
<evidence type="ECO:0000256" key="13">
    <source>
        <dbReference type="RuleBase" id="RU003694"/>
    </source>
</evidence>
<dbReference type="Pfam" id="PF00109">
    <property type="entry name" value="ketoacyl-synt"/>
    <property type="match status" value="1"/>
</dbReference>
<dbReference type="NCBIfam" id="NF004970">
    <property type="entry name" value="PRK06333.1"/>
    <property type="match status" value="1"/>
</dbReference>
<dbReference type="PROSITE" id="PS52004">
    <property type="entry name" value="KS3_2"/>
    <property type="match status" value="1"/>
</dbReference>
<comment type="catalytic activity">
    <reaction evidence="11">
        <text>(9Z)-hexadecenoyl-[ACP] + malonyl-[ACP] + H(+) = 3-oxo-(11Z)-octadecenoyl-[ACP] + holo-[ACP] + CO2</text>
        <dbReference type="Rhea" id="RHEA:55040"/>
        <dbReference type="Rhea" id="RHEA-COMP:9623"/>
        <dbReference type="Rhea" id="RHEA-COMP:9685"/>
        <dbReference type="Rhea" id="RHEA-COMP:10800"/>
        <dbReference type="Rhea" id="RHEA-COMP:14074"/>
        <dbReference type="ChEBI" id="CHEBI:15378"/>
        <dbReference type="ChEBI" id="CHEBI:16526"/>
        <dbReference type="ChEBI" id="CHEBI:64479"/>
        <dbReference type="ChEBI" id="CHEBI:78449"/>
        <dbReference type="ChEBI" id="CHEBI:83989"/>
        <dbReference type="ChEBI" id="CHEBI:138538"/>
        <dbReference type="EC" id="2.3.1.179"/>
    </reaction>
</comment>
<evidence type="ECO:0000256" key="4">
    <source>
        <dbReference type="ARBA" id="ARBA00014657"/>
    </source>
</evidence>
<dbReference type="PANTHER" id="PTHR11712:SF336">
    <property type="entry name" value="3-OXOACYL-[ACYL-CARRIER-PROTEIN] SYNTHASE, MITOCHONDRIAL"/>
    <property type="match status" value="1"/>
</dbReference>
<evidence type="ECO:0000259" key="14">
    <source>
        <dbReference type="PROSITE" id="PS52004"/>
    </source>
</evidence>
<dbReference type="PROSITE" id="PS00606">
    <property type="entry name" value="KS3_1"/>
    <property type="match status" value="1"/>
</dbReference>
<keyword evidence="7" id="KW-0276">Fatty acid metabolism</keyword>
<dbReference type="UniPathway" id="UPA00094"/>
<dbReference type="NCBIfam" id="NF005589">
    <property type="entry name" value="PRK07314.1"/>
    <property type="match status" value="1"/>
</dbReference>
<keyword evidence="8" id="KW-0443">Lipid metabolism</keyword>
<sequence length="421" mass="44793">MRRVVVTGLGMITPLGCGVDISWSRLIAGEVGIRRLDKKFSLEGLPSKIAGTIPIGDGSDGTFNYEDWISSQELRRIDQFILYGMVASDMALADSGWCPKTEKERDFAGVIFGSGMGGLNRIVESSDVLRDDGPRRISPFTVPGSIISLLSGNISIRHKLKGPNHAVTTACSSGAHAIGDASRLIAFGDADIMVAGGAEASICRLGLAGFAACRSLSTRFNNDPMRASRPFDRDRDGFVMGEGAGALVLEDLEHAKARGARIYSELIGYGLSGDAYHITMPPQDGDGAYRCMTSAISRANLLSSEVDYINAHGTSTVADGIELRAVEKLMGDSCHNVSMSSTKSSMGHLLGAAGAVEAAICNLAIRDSIVPATLNLDNPERETFIDLVPHKPRKKNIDVAMSNSFGFGGTNASLIFRKFPD</sequence>
<evidence type="ECO:0000256" key="3">
    <source>
        <dbReference type="ARBA" id="ARBA00012356"/>
    </source>
</evidence>
<evidence type="ECO:0000256" key="1">
    <source>
        <dbReference type="ARBA" id="ARBA00005194"/>
    </source>
</evidence>
<keyword evidence="6 11" id="KW-0808">Transferase</keyword>
<keyword evidence="10 11" id="KW-0012">Acyltransferase</keyword>
<dbReference type="RefSeq" id="WP_076969967.1">
    <property type="nucleotide sequence ID" value="NZ_LVWB01000005.1"/>
</dbReference>
<dbReference type="SUPFAM" id="SSF53901">
    <property type="entry name" value="Thiolase-like"/>
    <property type="match status" value="2"/>
</dbReference>
<dbReference type="InterPro" id="IPR018201">
    <property type="entry name" value="Ketoacyl_synth_AS"/>
</dbReference>
<evidence type="ECO:0000256" key="10">
    <source>
        <dbReference type="ARBA" id="ARBA00023315"/>
    </source>
</evidence>
<dbReference type="FunFam" id="3.40.47.10:FF:000009">
    <property type="entry name" value="3-oxoacyl-[acyl-carrier-protein] synthase 2"/>
    <property type="match status" value="1"/>
</dbReference>
<dbReference type="NCBIfam" id="TIGR03150">
    <property type="entry name" value="fabF"/>
    <property type="match status" value="1"/>
</dbReference>
<feature type="active site" description="For beta-ketoacyl synthase activity" evidence="12">
    <location>
        <position position="171"/>
    </location>
</feature>
<dbReference type="Pfam" id="PF02801">
    <property type="entry name" value="Ketoacyl-synt_C"/>
    <property type="match status" value="1"/>
</dbReference>
<evidence type="ECO:0000313" key="16">
    <source>
        <dbReference type="Proteomes" id="UP000189542"/>
    </source>
</evidence>
<dbReference type="InterPro" id="IPR016039">
    <property type="entry name" value="Thiolase-like"/>
</dbReference>
<dbReference type="GO" id="GO:0004315">
    <property type="term" value="F:3-oxoacyl-[acyl-carrier-protein] synthase activity"/>
    <property type="evidence" value="ECO:0007669"/>
    <property type="project" value="UniProtKB-UniRule"/>
</dbReference>
<reference evidence="15 16" key="1">
    <citation type="journal article" date="2017" name="PLoS ONE">
        <title>Genomic sequence of 'Candidatus Liberibacter solanacearum' haplotype C and its comparison with haplotype A and B genomes.</title>
        <authorList>
            <person name="Wang J."/>
            <person name="Haapalainen M."/>
            <person name="Schott T."/>
            <person name="Thompson S.M."/>
            <person name="Smith G.R."/>
            <person name="Nissinen A.I."/>
            <person name="Pirhonen M."/>
        </authorList>
    </citation>
    <scope>NUCLEOTIDE SEQUENCE [LARGE SCALE GENOMIC DNA]</scope>
    <source>
        <strain evidence="15 16">FIN111</strain>
    </source>
</reference>
<evidence type="ECO:0000313" key="15">
    <source>
        <dbReference type="EMBL" id="ONI60106.1"/>
    </source>
</evidence>
<dbReference type="CDD" id="cd00834">
    <property type="entry name" value="KAS_I_II"/>
    <property type="match status" value="1"/>
</dbReference>
<evidence type="ECO:0000256" key="8">
    <source>
        <dbReference type="ARBA" id="ARBA00023098"/>
    </source>
</evidence>
<accession>A0A1V2N8P1</accession>
<evidence type="ECO:0000256" key="2">
    <source>
        <dbReference type="ARBA" id="ARBA00008467"/>
    </source>
</evidence>
<comment type="function">
    <text evidence="11">Involved in the type II fatty acid elongation cycle. Catalyzes the elongation of a wide range of acyl-ACP by the addition of two carbons from malonyl-ACP to an acyl acceptor. Can efficiently catalyze the conversion of palmitoleoyl-ACP (cis-hexadec-9-enoyl-ACP) to cis-vaccenoyl-ACP (cis-octadec-11-enoyl-ACP), an essential step in the thermal regulation of fatty acid composition.</text>
</comment>
<dbReference type="SMART" id="SM00825">
    <property type="entry name" value="PKS_KS"/>
    <property type="match status" value="1"/>
</dbReference>
<evidence type="ECO:0000256" key="7">
    <source>
        <dbReference type="ARBA" id="ARBA00022832"/>
    </source>
</evidence>
<proteinExistence type="inferred from homology"/>
<feature type="domain" description="Ketosynthase family 3 (KS3)" evidence="14">
    <location>
        <begin position="1"/>
        <end position="418"/>
    </location>
</feature>
<dbReference type="PIRSF" id="PIRSF000447">
    <property type="entry name" value="KAS_II"/>
    <property type="match status" value="1"/>
</dbReference>
<evidence type="ECO:0000256" key="6">
    <source>
        <dbReference type="ARBA" id="ARBA00022679"/>
    </source>
</evidence>
<dbReference type="OrthoDB" id="9808669at2"/>
<dbReference type="InterPro" id="IPR017568">
    <property type="entry name" value="3-oxoacyl-ACP_synth-2"/>
</dbReference>
<dbReference type="InterPro" id="IPR014031">
    <property type="entry name" value="Ketoacyl_synth_C"/>
</dbReference>
<dbReference type="Gene3D" id="3.40.47.10">
    <property type="match status" value="2"/>
</dbReference>
<dbReference type="Proteomes" id="UP000189542">
    <property type="component" value="Unassembled WGS sequence"/>
</dbReference>
<dbReference type="EC" id="2.3.1.179" evidence="3 11"/>
<comment type="pathway">
    <text evidence="1 11">Lipid metabolism; fatty acid biosynthesis.</text>
</comment>
<comment type="catalytic activity">
    <reaction evidence="11">
        <text>a fatty acyl-[ACP] + malonyl-[ACP] + H(+) = a 3-oxoacyl-[ACP] + holo-[ACP] + CO2</text>
        <dbReference type="Rhea" id="RHEA:22836"/>
        <dbReference type="Rhea" id="RHEA-COMP:9623"/>
        <dbReference type="Rhea" id="RHEA-COMP:9685"/>
        <dbReference type="Rhea" id="RHEA-COMP:9916"/>
        <dbReference type="Rhea" id="RHEA-COMP:14125"/>
        <dbReference type="ChEBI" id="CHEBI:15378"/>
        <dbReference type="ChEBI" id="CHEBI:16526"/>
        <dbReference type="ChEBI" id="CHEBI:64479"/>
        <dbReference type="ChEBI" id="CHEBI:78449"/>
        <dbReference type="ChEBI" id="CHEBI:78776"/>
        <dbReference type="ChEBI" id="CHEBI:138651"/>
    </reaction>
</comment>
<protein>
    <recommendedName>
        <fullName evidence="4 11">3-oxoacyl-[acyl-carrier-protein] synthase 2</fullName>
        <ecNumber evidence="3 11">2.3.1.179</ecNumber>
    </recommendedName>
</protein>
<evidence type="ECO:0000256" key="12">
    <source>
        <dbReference type="PIRSR" id="PIRSR000447-1"/>
    </source>
</evidence>
<dbReference type="PANTHER" id="PTHR11712">
    <property type="entry name" value="POLYKETIDE SYNTHASE-RELATED"/>
    <property type="match status" value="1"/>
</dbReference>
<evidence type="ECO:0000256" key="11">
    <source>
        <dbReference type="PIRNR" id="PIRNR000447"/>
    </source>
</evidence>
<dbReference type="InterPro" id="IPR020841">
    <property type="entry name" value="PKS_Beta-ketoAc_synthase_dom"/>
</dbReference>
<evidence type="ECO:0000256" key="5">
    <source>
        <dbReference type="ARBA" id="ARBA00022516"/>
    </source>
</evidence>